<dbReference type="InterPro" id="IPR015200">
    <property type="entry name" value="Sliding_clamp_C"/>
</dbReference>
<proteinExistence type="predicted"/>
<dbReference type="Gene3D" id="3.70.10.10">
    <property type="match status" value="1"/>
</dbReference>
<organism evidence="2">
    <name type="scientific">Vibrio alginolyticus</name>
    <dbReference type="NCBI Taxonomy" id="663"/>
    <lineage>
        <taxon>Bacteria</taxon>
        <taxon>Pseudomonadati</taxon>
        <taxon>Pseudomonadota</taxon>
        <taxon>Gammaproteobacteria</taxon>
        <taxon>Vibrionales</taxon>
        <taxon>Vibrionaceae</taxon>
        <taxon>Vibrio</taxon>
    </lineage>
</organism>
<dbReference type="SUPFAM" id="SSF55979">
    <property type="entry name" value="DNA clamp"/>
    <property type="match status" value="2"/>
</dbReference>
<dbReference type="RefSeq" id="WP_086046713.1">
    <property type="nucleotide sequence ID" value="NZ_CP017889.1"/>
</dbReference>
<gene>
    <name evidence="2" type="ORF">K05K4_14240</name>
</gene>
<dbReference type="GO" id="GO:0039693">
    <property type="term" value="P:viral DNA genome replication"/>
    <property type="evidence" value="ECO:0007669"/>
    <property type="project" value="InterPro"/>
</dbReference>
<evidence type="ECO:0000313" key="2">
    <source>
        <dbReference type="EMBL" id="ARP18260.1"/>
    </source>
</evidence>
<name>A0A1W6UK06_VIBAL</name>
<dbReference type="EMBL" id="CP017902">
    <property type="protein sequence ID" value="ARP18260.1"/>
    <property type="molecule type" value="Genomic_DNA"/>
</dbReference>
<dbReference type="AlphaFoldDB" id="A0A1W6UK06"/>
<reference evidence="2" key="1">
    <citation type="submission" date="2016-10" db="EMBL/GenBank/DDBJ databases">
        <title>The High Quality Genome of Vibrio alginolyticus K01M1.</title>
        <authorList>
            <person name="Wendling C."/>
            <person name="Chibani C.M."/>
            <person name="Hertel R."/>
            <person name="Sproer C."/>
            <person name="Bunk B."/>
            <person name="Overmann J."/>
            <person name="Roth O."/>
            <person name="Liesegang H."/>
        </authorList>
    </citation>
    <scope>NUCLEOTIDE SEQUENCE</scope>
    <source>
        <strain evidence="2">K05K4</strain>
    </source>
</reference>
<protein>
    <submittedName>
        <fullName evidence="2">DNA polymerase processivity component</fullName>
    </submittedName>
</protein>
<evidence type="ECO:0000259" key="1">
    <source>
        <dbReference type="Pfam" id="PF09116"/>
    </source>
</evidence>
<sequence>MKLKQSTLDAIKRLGKINDGLILHEGKQLRSQDNLNKVIAYIDIEDEFPRTFGVYHVEEFLKSIKLVHDAELTFEDTHVLITNKEGIELVYQYADTDFVTEAPEKVNFPYVDPQSHDEDFINFSIDYDAIEQVIKACKTLGLGHIRFYSESESETIYISAYDRSGSKKHTFKIPLDNFDSKRVVEAVFHLDRLTILAKGDYSVSIHTAGISQFKNDTHTYYLATEAV</sequence>
<dbReference type="Pfam" id="PF09116">
    <property type="entry name" value="gp45-slide_C"/>
    <property type="match status" value="1"/>
</dbReference>
<dbReference type="InterPro" id="IPR046938">
    <property type="entry name" value="DNA_clamp_sf"/>
</dbReference>
<accession>A0A1W6UK06</accession>
<feature type="domain" description="Sliding clamp C-terminal" evidence="1">
    <location>
        <begin position="125"/>
        <end position="226"/>
    </location>
</feature>